<dbReference type="Pfam" id="PF06133">
    <property type="entry name" value="Com_YlbF"/>
    <property type="match status" value="1"/>
</dbReference>
<dbReference type="EMBL" id="AYZQ01000001">
    <property type="protein sequence ID" value="KRM72479.1"/>
    <property type="molecule type" value="Genomic_DNA"/>
</dbReference>
<name>A0A0R2AZT0_9LACO</name>
<dbReference type="InterPro" id="IPR010368">
    <property type="entry name" value="Com_YlbF"/>
</dbReference>
<evidence type="ECO:0000313" key="3">
    <source>
        <dbReference type="Proteomes" id="UP000051672"/>
    </source>
</evidence>
<comment type="similarity">
    <text evidence="1">Belongs to the UPF0342 family.</text>
</comment>
<dbReference type="HAMAP" id="MF_01526">
    <property type="entry name" value="UPF0342"/>
    <property type="match status" value="1"/>
</dbReference>
<dbReference type="RefSeq" id="WP_057893505.1">
    <property type="nucleotide sequence ID" value="NZ_AYZQ01000001.1"/>
</dbReference>
<proteinExistence type="inferred from homology"/>
<evidence type="ECO:0000256" key="1">
    <source>
        <dbReference type="HAMAP-Rule" id="MF_01526"/>
    </source>
</evidence>
<evidence type="ECO:0000313" key="2">
    <source>
        <dbReference type="EMBL" id="KRM72479.1"/>
    </source>
</evidence>
<gene>
    <name evidence="2" type="ORF">FC34_GL000184</name>
</gene>
<dbReference type="Proteomes" id="UP000051672">
    <property type="component" value="Unassembled WGS sequence"/>
</dbReference>
<dbReference type="InterPro" id="IPR023378">
    <property type="entry name" value="YheA/YmcA-like_dom_sf"/>
</dbReference>
<reference evidence="2 3" key="1">
    <citation type="journal article" date="2015" name="Genome Announc.">
        <title>Expanding the biotechnology potential of lactobacilli through comparative genomics of 213 strains and associated genera.</title>
        <authorList>
            <person name="Sun Z."/>
            <person name="Harris H.M."/>
            <person name="McCann A."/>
            <person name="Guo C."/>
            <person name="Argimon S."/>
            <person name="Zhang W."/>
            <person name="Yang X."/>
            <person name="Jeffery I.B."/>
            <person name="Cooney J.C."/>
            <person name="Kagawa T.F."/>
            <person name="Liu W."/>
            <person name="Song Y."/>
            <person name="Salvetti E."/>
            <person name="Wrobel A."/>
            <person name="Rasinkangas P."/>
            <person name="Parkhill J."/>
            <person name="Rea M.C."/>
            <person name="O'Sullivan O."/>
            <person name="Ritari J."/>
            <person name="Douillard F.P."/>
            <person name="Paul Ross R."/>
            <person name="Yang R."/>
            <person name="Briner A.E."/>
            <person name="Felis G.E."/>
            <person name="de Vos W.M."/>
            <person name="Barrangou R."/>
            <person name="Klaenhammer T.R."/>
            <person name="Caufield P.W."/>
            <person name="Cui Y."/>
            <person name="Zhang H."/>
            <person name="O'Toole P.W."/>
        </authorList>
    </citation>
    <scope>NUCLEOTIDE SEQUENCE [LARGE SCALE GENOMIC DNA]</scope>
    <source>
        <strain evidence="2 3">DSM 23927</strain>
    </source>
</reference>
<sequence>MANVYDSANQMAKDLQTTQQFQDLKQAFDMLKLDTVAYALFQQFQQKQMELQQKQMQGEEFSDDDIKSLQDLGQKMQDIAPIQTLMAKEQQLSQMMDEINQIISEPIVGIYRGTDAQ</sequence>
<protein>
    <recommendedName>
        <fullName evidence="1">UPF0342 protein FC34_GL000184</fullName>
    </recommendedName>
</protein>
<dbReference type="STRING" id="1423727.FC34_GL000184"/>
<dbReference type="Gene3D" id="1.20.1500.10">
    <property type="entry name" value="YheA/YmcA-like"/>
    <property type="match status" value="1"/>
</dbReference>
<comment type="caution">
    <text evidence="2">The sequence shown here is derived from an EMBL/GenBank/DDBJ whole genome shotgun (WGS) entry which is preliminary data.</text>
</comment>
<dbReference type="AlphaFoldDB" id="A0A0R2AZT0"/>
<organism evidence="2 3">
    <name type="scientific">Lacticaseibacillus brantae DSM 23927</name>
    <dbReference type="NCBI Taxonomy" id="1423727"/>
    <lineage>
        <taxon>Bacteria</taxon>
        <taxon>Bacillati</taxon>
        <taxon>Bacillota</taxon>
        <taxon>Bacilli</taxon>
        <taxon>Lactobacillales</taxon>
        <taxon>Lactobacillaceae</taxon>
        <taxon>Lacticaseibacillus</taxon>
    </lineage>
</organism>
<dbReference type="OrthoDB" id="9811402at2"/>
<accession>A0A0R2AZT0</accession>
<dbReference type="SUPFAM" id="SSF158622">
    <property type="entry name" value="YheA/YmcA-like"/>
    <property type="match status" value="1"/>
</dbReference>
<keyword evidence="3" id="KW-1185">Reference proteome</keyword>
<dbReference type="PATRIC" id="fig|1423727.3.peg.185"/>